<dbReference type="Proteomes" id="UP001304895">
    <property type="component" value="Unassembled WGS sequence"/>
</dbReference>
<feature type="region of interest" description="Disordered" evidence="3">
    <location>
        <begin position="567"/>
        <end position="590"/>
    </location>
</feature>
<keyword evidence="6" id="KW-1185">Reference proteome</keyword>
<protein>
    <recommendedName>
        <fullName evidence="4">Arrestin C-terminal-like domain-containing protein</fullName>
    </recommendedName>
</protein>
<dbReference type="GO" id="GO:0005886">
    <property type="term" value="C:plasma membrane"/>
    <property type="evidence" value="ECO:0007669"/>
    <property type="project" value="TreeGrafter"/>
</dbReference>
<evidence type="ECO:0000313" key="5">
    <source>
        <dbReference type="EMBL" id="KAK4134917.1"/>
    </source>
</evidence>
<dbReference type="InterPro" id="IPR014752">
    <property type="entry name" value="Arrestin-like_C"/>
</dbReference>
<dbReference type="PANTHER" id="PTHR11188:SF17">
    <property type="entry name" value="FI21816P1"/>
    <property type="match status" value="1"/>
</dbReference>
<dbReference type="AlphaFoldDB" id="A0AAN6ZE23"/>
<dbReference type="GO" id="GO:0005829">
    <property type="term" value="C:cytosol"/>
    <property type="evidence" value="ECO:0007669"/>
    <property type="project" value="TreeGrafter"/>
</dbReference>
<evidence type="ECO:0000259" key="4">
    <source>
        <dbReference type="SMART" id="SM01017"/>
    </source>
</evidence>
<feature type="region of interest" description="Disordered" evidence="3">
    <location>
        <begin position="520"/>
        <end position="551"/>
    </location>
</feature>
<proteinExistence type="inferred from homology"/>
<reference evidence="5" key="1">
    <citation type="journal article" date="2023" name="Mol. Phylogenet. Evol.">
        <title>Genome-scale phylogeny and comparative genomics of the fungal order Sordariales.</title>
        <authorList>
            <person name="Hensen N."/>
            <person name="Bonometti L."/>
            <person name="Westerberg I."/>
            <person name="Brannstrom I.O."/>
            <person name="Guillou S."/>
            <person name="Cros-Aarteil S."/>
            <person name="Calhoun S."/>
            <person name="Haridas S."/>
            <person name="Kuo A."/>
            <person name="Mondo S."/>
            <person name="Pangilinan J."/>
            <person name="Riley R."/>
            <person name="LaButti K."/>
            <person name="Andreopoulos B."/>
            <person name="Lipzen A."/>
            <person name="Chen C."/>
            <person name="Yan M."/>
            <person name="Daum C."/>
            <person name="Ng V."/>
            <person name="Clum A."/>
            <person name="Steindorff A."/>
            <person name="Ohm R.A."/>
            <person name="Martin F."/>
            <person name="Silar P."/>
            <person name="Natvig D.O."/>
            <person name="Lalanne C."/>
            <person name="Gautier V."/>
            <person name="Ament-Velasquez S.L."/>
            <person name="Kruys A."/>
            <person name="Hutchinson M.I."/>
            <person name="Powell A.J."/>
            <person name="Barry K."/>
            <person name="Miller A.N."/>
            <person name="Grigoriev I.V."/>
            <person name="Debuchy R."/>
            <person name="Gladieux P."/>
            <person name="Hiltunen Thoren M."/>
            <person name="Johannesson H."/>
        </authorList>
    </citation>
    <scope>NUCLEOTIDE SEQUENCE</scope>
    <source>
        <strain evidence="5">CBS 123565</strain>
    </source>
</reference>
<dbReference type="Gene3D" id="2.60.40.640">
    <property type="match status" value="1"/>
</dbReference>
<feature type="compositionally biased region" description="Polar residues" evidence="3">
    <location>
        <begin position="482"/>
        <end position="495"/>
    </location>
</feature>
<dbReference type="InterPro" id="IPR050357">
    <property type="entry name" value="Arrestin_domain-protein"/>
</dbReference>
<dbReference type="InterPro" id="IPR011022">
    <property type="entry name" value="Arrestin_C-like"/>
</dbReference>
<dbReference type="GO" id="GO:0031625">
    <property type="term" value="F:ubiquitin protein ligase binding"/>
    <property type="evidence" value="ECO:0007669"/>
    <property type="project" value="TreeGrafter"/>
</dbReference>
<accession>A0AAN6ZE23</accession>
<dbReference type="InterPro" id="IPR011021">
    <property type="entry name" value="Arrestin-like_N"/>
</dbReference>
<evidence type="ECO:0000256" key="1">
    <source>
        <dbReference type="ARBA" id="ARBA00005298"/>
    </source>
</evidence>
<gene>
    <name evidence="5" type="ORF">BT67DRAFT_420414</name>
</gene>
<name>A0AAN6ZE23_9PEZI</name>
<dbReference type="GO" id="GO:0070086">
    <property type="term" value="P:ubiquitin-dependent endocytosis"/>
    <property type="evidence" value="ECO:0007669"/>
    <property type="project" value="TreeGrafter"/>
</dbReference>
<evidence type="ECO:0000256" key="2">
    <source>
        <dbReference type="ARBA" id="ARBA00038766"/>
    </source>
</evidence>
<dbReference type="Pfam" id="PF02752">
    <property type="entry name" value="Arrestin_C"/>
    <property type="match status" value="1"/>
</dbReference>
<sequence>MPPFKPFTSTVTGRLSCTLFEIRLETDFIVFRGNDHEASGQLLQGTVVLCLSGPLKLEDIHLKLTGTVHYGFTDAKVTATGISATKIDKSRQFFSHRWQPFTGNGAPDQTKGVTLQEGNYEWPFELMLDGDMTESLEGLREASITYRLKATIARGKLLTDMHAHKRLRVIRTLEPSALEFLHAMSVENVWPDKLEYSIAVPQKAVVFGSAIPVELRFTPLLKGLELGNITIKLLEVHDIVLQPPTVHGIREHRREKQVDEWTIPVSREEHWRDFIDGSGQEGWVVSRNLSLPRKLGQCLQDINTQGIKIRHKLRLTVAIVNPDGHVSELRATLPVTIFISPNMPIDDDGSVVRQVPSGASPEDAAMAPPTYTEHFLDQIYRGVEPITVQTPIGSRSGVASPLRGHSSSSENLGAAFHGGPISPTLLSSRLQSMSLEPRHRRGSVDSDSSTAGAGTESRPDGTPPHPDESANASPPLSAPLSRHNSTGGPSGSNTPEHIDYPDLSELSKVPSYKTAIKTPVRPLTLTDGPPLPNYQEAMSTPGSPQLGGAATPLMMDGIDTVTTEGMQLDALPSPAEPNPPRSRRPSLYSRQHPAGFLFPHIFSMQGDGDERRRLRLLQSRQEA</sequence>
<comment type="subunit">
    <text evidence="2">Interacts with hulA.</text>
</comment>
<dbReference type="SMART" id="SM01017">
    <property type="entry name" value="Arrestin_C"/>
    <property type="match status" value="1"/>
</dbReference>
<dbReference type="EMBL" id="MU853407">
    <property type="protein sequence ID" value="KAK4134917.1"/>
    <property type="molecule type" value="Genomic_DNA"/>
</dbReference>
<comment type="caution">
    <text evidence="5">The sequence shown here is derived from an EMBL/GenBank/DDBJ whole genome shotgun (WGS) entry which is preliminary data.</text>
</comment>
<dbReference type="PANTHER" id="PTHR11188">
    <property type="entry name" value="ARRESTIN DOMAIN CONTAINING PROTEIN"/>
    <property type="match status" value="1"/>
</dbReference>
<feature type="domain" description="Arrestin C-terminal-like" evidence="4">
    <location>
        <begin position="190"/>
        <end position="342"/>
    </location>
</feature>
<feature type="region of interest" description="Disordered" evidence="3">
    <location>
        <begin position="392"/>
        <end position="416"/>
    </location>
</feature>
<evidence type="ECO:0000313" key="6">
    <source>
        <dbReference type="Proteomes" id="UP001304895"/>
    </source>
</evidence>
<dbReference type="GO" id="GO:0030674">
    <property type="term" value="F:protein-macromolecule adaptor activity"/>
    <property type="evidence" value="ECO:0007669"/>
    <property type="project" value="TreeGrafter"/>
</dbReference>
<reference evidence="5" key="2">
    <citation type="submission" date="2023-05" db="EMBL/GenBank/DDBJ databases">
        <authorList>
            <consortium name="Lawrence Berkeley National Laboratory"/>
            <person name="Steindorff A."/>
            <person name="Hensen N."/>
            <person name="Bonometti L."/>
            <person name="Westerberg I."/>
            <person name="Brannstrom I.O."/>
            <person name="Guillou S."/>
            <person name="Cros-Aarteil S."/>
            <person name="Calhoun S."/>
            <person name="Haridas S."/>
            <person name="Kuo A."/>
            <person name="Mondo S."/>
            <person name="Pangilinan J."/>
            <person name="Riley R."/>
            <person name="Labutti K."/>
            <person name="Andreopoulos B."/>
            <person name="Lipzen A."/>
            <person name="Chen C."/>
            <person name="Yanf M."/>
            <person name="Daum C."/>
            <person name="Ng V."/>
            <person name="Clum A."/>
            <person name="Ohm R."/>
            <person name="Martin F."/>
            <person name="Silar P."/>
            <person name="Natvig D."/>
            <person name="Lalanne C."/>
            <person name="Gautier V."/>
            <person name="Ament-Velasquez S.L."/>
            <person name="Kruys A."/>
            <person name="Hutchinson M.I."/>
            <person name="Powell A.J."/>
            <person name="Barry K."/>
            <person name="Miller A.N."/>
            <person name="Grigoriev I.V."/>
            <person name="Debuchy R."/>
            <person name="Gladieux P."/>
            <person name="Thoren M.H."/>
            <person name="Johannesson H."/>
        </authorList>
    </citation>
    <scope>NUCLEOTIDE SEQUENCE</scope>
    <source>
        <strain evidence="5">CBS 123565</strain>
    </source>
</reference>
<evidence type="ECO:0000256" key="3">
    <source>
        <dbReference type="SAM" id="MobiDB-lite"/>
    </source>
</evidence>
<comment type="similarity">
    <text evidence="1">Belongs to the arrestin family.</text>
</comment>
<feature type="region of interest" description="Disordered" evidence="3">
    <location>
        <begin position="434"/>
        <end position="505"/>
    </location>
</feature>
<dbReference type="Pfam" id="PF00339">
    <property type="entry name" value="Arrestin_N"/>
    <property type="match status" value="1"/>
</dbReference>
<organism evidence="5 6">
    <name type="scientific">Trichocladium antarcticum</name>
    <dbReference type="NCBI Taxonomy" id="1450529"/>
    <lineage>
        <taxon>Eukaryota</taxon>
        <taxon>Fungi</taxon>
        <taxon>Dikarya</taxon>
        <taxon>Ascomycota</taxon>
        <taxon>Pezizomycotina</taxon>
        <taxon>Sordariomycetes</taxon>
        <taxon>Sordariomycetidae</taxon>
        <taxon>Sordariales</taxon>
        <taxon>Chaetomiaceae</taxon>
        <taxon>Trichocladium</taxon>
    </lineage>
</organism>